<reference evidence="3 4" key="1">
    <citation type="submission" date="2024-03" db="EMBL/GenBank/DDBJ databases">
        <title>High-quality draft genome sequence of Oceanobacter sp. wDCs-4.</title>
        <authorList>
            <person name="Dong C."/>
        </authorList>
    </citation>
    <scope>NUCLEOTIDE SEQUENCE [LARGE SCALE GENOMIC DNA]</scope>
    <source>
        <strain evidence="4">wDCs-4</strain>
    </source>
</reference>
<feature type="transmembrane region" description="Helical" evidence="1">
    <location>
        <begin position="27"/>
        <end position="45"/>
    </location>
</feature>
<keyword evidence="4" id="KW-1185">Reference proteome</keyword>
<name>A0ABW8NH38_9GAMM</name>
<evidence type="ECO:0000256" key="1">
    <source>
        <dbReference type="SAM" id="Phobius"/>
    </source>
</evidence>
<gene>
    <name evidence="3" type="ORF">WG929_07470</name>
</gene>
<keyword evidence="1" id="KW-0812">Transmembrane</keyword>
<dbReference type="PANTHER" id="PTHR42852">
    <property type="entry name" value="THIOL:DISULFIDE INTERCHANGE PROTEIN DSBE"/>
    <property type="match status" value="1"/>
</dbReference>
<dbReference type="RefSeq" id="WP_416205546.1">
    <property type="nucleotide sequence ID" value="NZ_JBBKTX010000007.1"/>
</dbReference>
<accession>A0ABW8NH38</accession>
<dbReference type="InterPro" id="IPR036249">
    <property type="entry name" value="Thioredoxin-like_sf"/>
</dbReference>
<evidence type="ECO:0000259" key="2">
    <source>
        <dbReference type="PROSITE" id="PS51352"/>
    </source>
</evidence>
<evidence type="ECO:0000313" key="4">
    <source>
        <dbReference type="Proteomes" id="UP001620597"/>
    </source>
</evidence>
<dbReference type="SUPFAM" id="SSF52833">
    <property type="entry name" value="Thioredoxin-like"/>
    <property type="match status" value="1"/>
</dbReference>
<proteinExistence type="predicted"/>
<dbReference type="Gene3D" id="3.40.30.10">
    <property type="entry name" value="Glutaredoxin"/>
    <property type="match status" value="1"/>
</dbReference>
<sequence>MSNNVSPKPSDSGWRQGYRIRPRWQRWGIELLLAFLVVTLLSQWLSRHLLDRNTPLPALTLTRLDGLPVRFPDATQAPKTTLVYLFAPWCSVCRVSMPALKWLDSDDIRIIAIALDWRNKSEVANMVQSVHYAGTTLLGDAETARQLNIRGYPSYYVIDQHGNIRFADQGLSTLPGLWLRTRLANQE</sequence>
<dbReference type="InterPro" id="IPR013766">
    <property type="entry name" value="Thioredoxin_domain"/>
</dbReference>
<dbReference type="InterPro" id="IPR050553">
    <property type="entry name" value="Thioredoxin_ResA/DsbE_sf"/>
</dbReference>
<dbReference type="Proteomes" id="UP001620597">
    <property type="component" value="Unassembled WGS sequence"/>
</dbReference>
<dbReference type="InterPro" id="IPR013740">
    <property type="entry name" value="Redoxin"/>
</dbReference>
<keyword evidence="1" id="KW-1133">Transmembrane helix</keyword>
<evidence type="ECO:0000313" key="3">
    <source>
        <dbReference type="EMBL" id="MFK4752244.1"/>
    </source>
</evidence>
<dbReference type="Pfam" id="PF08534">
    <property type="entry name" value="Redoxin"/>
    <property type="match status" value="1"/>
</dbReference>
<keyword evidence="1" id="KW-0472">Membrane</keyword>
<protein>
    <submittedName>
        <fullName evidence="3">Redoxin family protein</fullName>
    </submittedName>
</protein>
<feature type="domain" description="Thioredoxin" evidence="2">
    <location>
        <begin position="50"/>
        <end position="187"/>
    </location>
</feature>
<organism evidence="3 4">
    <name type="scientific">Oceanobacter antarcticus</name>
    <dbReference type="NCBI Taxonomy" id="3133425"/>
    <lineage>
        <taxon>Bacteria</taxon>
        <taxon>Pseudomonadati</taxon>
        <taxon>Pseudomonadota</taxon>
        <taxon>Gammaproteobacteria</taxon>
        <taxon>Oceanospirillales</taxon>
        <taxon>Oceanospirillaceae</taxon>
        <taxon>Oceanobacter</taxon>
    </lineage>
</organism>
<dbReference type="PANTHER" id="PTHR42852:SF17">
    <property type="entry name" value="THIOREDOXIN-LIKE PROTEIN HI_1115"/>
    <property type="match status" value="1"/>
</dbReference>
<comment type="caution">
    <text evidence="3">The sequence shown here is derived from an EMBL/GenBank/DDBJ whole genome shotgun (WGS) entry which is preliminary data.</text>
</comment>
<dbReference type="EMBL" id="JBBKTX010000007">
    <property type="protein sequence ID" value="MFK4752244.1"/>
    <property type="molecule type" value="Genomic_DNA"/>
</dbReference>
<dbReference type="PROSITE" id="PS51352">
    <property type="entry name" value="THIOREDOXIN_2"/>
    <property type="match status" value="1"/>
</dbReference>